<dbReference type="Gene3D" id="3.90.660.10">
    <property type="match status" value="1"/>
</dbReference>
<feature type="domain" description="Amine oxidase" evidence="1">
    <location>
        <begin position="11"/>
        <end position="279"/>
    </location>
</feature>
<dbReference type="Proteomes" id="UP000054097">
    <property type="component" value="Unassembled WGS sequence"/>
</dbReference>
<evidence type="ECO:0000259" key="1">
    <source>
        <dbReference type="Pfam" id="PF01593"/>
    </source>
</evidence>
<dbReference type="OrthoDB" id="5977668at2759"/>
<dbReference type="EMBL" id="KN824290">
    <property type="protein sequence ID" value="KIM28926.1"/>
    <property type="molecule type" value="Genomic_DNA"/>
</dbReference>
<dbReference type="STRING" id="933852.A0A0C3BBV0"/>
<dbReference type="InterPro" id="IPR050464">
    <property type="entry name" value="Zeta_carotene_desat/Oxidored"/>
</dbReference>
<dbReference type="Gene3D" id="3.50.50.60">
    <property type="entry name" value="FAD/NAD(P)-binding domain"/>
    <property type="match status" value="1"/>
</dbReference>
<dbReference type="GO" id="GO:0016491">
    <property type="term" value="F:oxidoreductase activity"/>
    <property type="evidence" value="ECO:0007669"/>
    <property type="project" value="InterPro"/>
</dbReference>
<organism evidence="2 3">
    <name type="scientific">Serendipita vermifera MAFF 305830</name>
    <dbReference type="NCBI Taxonomy" id="933852"/>
    <lineage>
        <taxon>Eukaryota</taxon>
        <taxon>Fungi</taxon>
        <taxon>Dikarya</taxon>
        <taxon>Basidiomycota</taxon>
        <taxon>Agaricomycotina</taxon>
        <taxon>Agaricomycetes</taxon>
        <taxon>Sebacinales</taxon>
        <taxon>Serendipitaceae</taxon>
        <taxon>Serendipita</taxon>
    </lineage>
</organism>
<keyword evidence="3" id="KW-1185">Reference proteome</keyword>
<dbReference type="PANTHER" id="PTHR42923:SF17">
    <property type="entry name" value="AMINE OXIDASE DOMAIN-CONTAINING PROTEIN"/>
    <property type="match status" value="1"/>
</dbReference>
<sequence length="409" mass="45540">MKIAVVGSGCAGLGAVYALNEYSSHEVHLYEADSRPGGHANTIKFTNPDNGESTMVDTAFMVFSPPSYPNFTRLLRLLNVSVAETSMSFSLTRDNGQFEWASDISSFFCQTSNLFNPRVWRMLWDILRFNACARRFIVEYEASPTANEMTIGEYLTKNGYSDAFRDDYLMPLTAAIWSTSPETCATGYTAQSLLRYLHNHHLLQLFSKPLWLTIKGGSIEYVNKIVDSLPAGAWRPSTPVTSVSSHVVDGKHRVTLVTHDGKSEEYDHVILATHSDTTLQILSAGGLVTEEERRVLGGFSWTKNEAVLHSDTAVMPKNKSAWSAWNYYTYSKPQEKGTVTGNSDIVTVTSSMNVLQHVDITKYGPIFSTLNPRHDLKHDLIQARVAYDHPAFDASVSTQLFSLHVDADD</sequence>
<name>A0A0C3BBV0_SERVB</name>
<dbReference type="InterPro" id="IPR002937">
    <property type="entry name" value="Amino_oxidase"/>
</dbReference>
<dbReference type="Gene3D" id="1.10.405.10">
    <property type="entry name" value="Guanine Nucleotide Dissociation Inhibitor, domain 1"/>
    <property type="match status" value="1"/>
</dbReference>
<accession>A0A0C3BBV0</accession>
<dbReference type="PANTHER" id="PTHR42923">
    <property type="entry name" value="PROTOPORPHYRINOGEN OXIDASE"/>
    <property type="match status" value="1"/>
</dbReference>
<proteinExistence type="predicted"/>
<reference evidence="2 3" key="1">
    <citation type="submission" date="2014-04" db="EMBL/GenBank/DDBJ databases">
        <authorList>
            <consortium name="DOE Joint Genome Institute"/>
            <person name="Kuo A."/>
            <person name="Zuccaro A."/>
            <person name="Kohler A."/>
            <person name="Nagy L.G."/>
            <person name="Floudas D."/>
            <person name="Copeland A."/>
            <person name="Barry K.W."/>
            <person name="Cichocki N."/>
            <person name="Veneault-Fourrey C."/>
            <person name="LaButti K."/>
            <person name="Lindquist E.A."/>
            <person name="Lipzen A."/>
            <person name="Lundell T."/>
            <person name="Morin E."/>
            <person name="Murat C."/>
            <person name="Sun H."/>
            <person name="Tunlid A."/>
            <person name="Henrissat B."/>
            <person name="Grigoriev I.V."/>
            <person name="Hibbett D.S."/>
            <person name="Martin F."/>
            <person name="Nordberg H.P."/>
            <person name="Cantor M.N."/>
            <person name="Hua S.X."/>
        </authorList>
    </citation>
    <scope>NUCLEOTIDE SEQUENCE [LARGE SCALE GENOMIC DNA]</scope>
    <source>
        <strain evidence="2 3">MAFF 305830</strain>
    </source>
</reference>
<dbReference type="HOGENOM" id="CLU_028123_1_0_1"/>
<dbReference type="Pfam" id="PF01593">
    <property type="entry name" value="Amino_oxidase"/>
    <property type="match status" value="1"/>
</dbReference>
<dbReference type="AlphaFoldDB" id="A0A0C3BBV0"/>
<protein>
    <recommendedName>
        <fullName evidence="1">Amine oxidase domain-containing protein</fullName>
    </recommendedName>
</protein>
<dbReference type="InterPro" id="IPR036188">
    <property type="entry name" value="FAD/NAD-bd_sf"/>
</dbReference>
<evidence type="ECO:0000313" key="2">
    <source>
        <dbReference type="EMBL" id="KIM28926.1"/>
    </source>
</evidence>
<evidence type="ECO:0000313" key="3">
    <source>
        <dbReference type="Proteomes" id="UP000054097"/>
    </source>
</evidence>
<reference evidence="3" key="2">
    <citation type="submission" date="2015-01" db="EMBL/GenBank/DDBJ databases">
        <title>Evolutionary Origins and Diversification of the Mycorrhizal Mutualists.</title>
        <authorList>
            <consortium name="DOE Joint Genome Institute"/>
            <consortium name="Mycorrhizal Genomics Consortium"/>
            <person name="Kohler A."/>
            <person name="Kuo A."/>
            <person name="Nagy L.G."/>
            <person name="Floudas D."/>
            <person name="Copeland A."/>
            <person name="Barry K.W."/>
            <person name="Cichocki N."/>
            <person name="Veneault-Fourrey C."/>
            <person name="LaButti K."/>
            <person name="Lindquist E.A."/>
            <person name="Lipzen A."/>
            <person name="Lundell T."/>
            <person name="Morin E."/>
            <person name="Murat C."/>
            <person name="Riley R."/>
            <person name="Ohm R."/>
            <person name="Sun H."/>
            <person name="Tunlid A."/>
            <person name="Henrissat B."/>
            <person name="Grigoriev I.V."/>
            <person name="Hibbett D.S."/>
            <person name="Martin F."/>
        </authorList>
    </citation>
    <scope>NUCLEOTIDE SEQUENCE [LARGE SCALE GENOMIC DNA]</scope>
    <source>
        <strain evidence="3">MAFF 305830</strain>
    </source>
</reference>
<dbReference type="SUPFAM" id="SSF51905">
    <property type="entry name" value="FAD/NAD(P)-binding domain"/>
    <property type="match status" value="1"/>
</dbReference>
<gene>
    <name evidence="2" type="ORF">M408DRAFT_125397</name>
</gene>